<evidence type="ECO:0000313" key="3">
    <source>
        <dbReference type="EMBL" id="KOA65627.1"/>
    </source>
</evidence>
<gene>
    <name evidence="3" type="ORF">BBM1114_05390</name>
</gene>
<dbReference type="Pfam" id="PF18862">
    <property type="entry name" value="ApeA_NTD1"/>
    <property type="match status" value="1"/>
</dbReference>
<dbReference type="EMBL" id="AVQC01000009">
    <property type="protein sequence ID" value="KOA65627.1"/>
    <property type="molecule type" value="Genomic_DNA"/>
</dbReference>
<name>A0A0L7D102_BIFBR</name>
<proteinExistence type="predicted"/>
<sequence length="466" mass="52830">MILDKPLLGKVYEGQTYLTSGMLHEDDGRILLELHNAGAGPKDDYLDQFDPSCISQQGNGVIAIGSPRMKPCPETISFFTGPQESSYLLTDCRLVDTNFAFGGGPYNSRQVIEVGRLIQLSDGGLNRFGNKYLKINRMQSTIPMLNMWLGDSALFFWLPNDDNAKQRTVVAYGLKKTKPIKIGRISNENTVYAHIQVQAGSPDNLGKGKVELHSDTTFSTYSRKNLDINDHFRLHQSFLVLLETAYGCKLDMRSIRVSRNEDKPSPKYSATFRDLLMPHMPTLDFKEARNAGKAEPIFYFKNINEEGTRKWFGLLHDCPMGLYAFSNILENEKYLPLETQFLLVGVTIEHIGAMVQGHDSCFREQLNAILDQIAPLLGDDASKTDWIDGVTKSYNGIKHFYRADKRPDTVSMIEYLIEAKQIIRLWIAHHIGCSIDLLKEYMSRHRYQLSRVTSILGLSLEVCNWP</sequence>
<dbReference type="InterPro" id="IPR041223">
    <property type="entry name" value="ApeA_NTD"/>
</dbReference>
<feature type="domain" description="Apea-like HEPN" evidence="1">
    <location>
        <begin position="361"/>
        <end position="434"/>
    </location>
</feature>
<dbReference type="AlphaFoldDB" id="A0A0L7D102"/>
<evidence type="ECO:0000313" key="4">
    <source>
        <dbReference type="Proteomes" id="UP000036802"/>
    </source>
</evidence>
<dbReference type="Proteomes" id="UP000036802">
    <property type="component" value="Unassembled WGS sequence"/>
</dbReference>
<organism evidence="3 4">
    <name type="scientific">Bifidobacterium breve MCC 1114</name>
    <dbReference type="NCBI Taxonomy" id="1365964"/>
    <lineage>
        <taxon>Bacteria</taxon>
        <taxon>Bacillati</taxon>
        <taxon>Actinomycetota</taxon>
        <taxon>Actinomycetes</taxon>
        <taxon>Bifidobacteriales</taxon>
        <taxon>Bifidobacteriaceae</taxon>
        <taxon>Bifidobacterium</taxon>
    </lineage>
</organism>
<dbReference type="InterPro" id="IPR041229">
    <property type="entry name" value="HEPN_Apea"/>
</dbReference>
<dbReference type="RefSeq" id="WP_052790487.1">
    <property type="nucleotide sequence ID" value="NZ_AVQC01000009.1"/>
</dbReference>
<protein>
    <submittedName>
        <fullName evidence="3">Uncharacterized protein</fullName>
    </submittedName>
</protein>
<evidence type="ECO:0000259" key="2">
    <source>
        <dbReference type="Pfam" id="PF18862"/>
    </source>
</evidence>
<dbReference type="Pfam" id="PF18739">
    <property type="entry name" value="HEPN_Apea"/>
    <property type="match status" value="1"/>
</dbReference>
<feature type="domain" description="ApeA N-terminal" evidence="2">
    <location>
        <begin position="86"/>
        <end position="273"/>
    </location>
</feature>
<dbReference type="PATRIC" id="fig|1365964.3.peg.1088"/>
<comment type="caution">
    <text evidence="3">The sequence shown here is derived from an EMBL/GenBank/DDBJ whole genome shotgun (WGS) entry which is preliminary data.</text>
</comment>
<reference evidence="3 4" key="1">
    <citation type="journal article" date="2015" name="Int J Genomics">
        <title>Comparative Genomics Revealed Genetic Diversity and Species/Strain-Level Differences in Carbohydrate Metabolism of Three Probiotic Bifidobacterial Species.</title>
        <authorList>
            <person name="Odamaki T."/>
            <person name="Horigome A."/>
            <person name="Sugahara H."/>
            <person name="Hashikura N."/>
            <person name="Minami J."/>
            <person name="Xiao J.Z."/>
            <person name="Abe F."/>
        </authorList>
    </citation>
    <scope>NUCLEOTIDE SEQUENCE [LARGE SCALE GENOMIC DNA]</scope>
    <source>
        <strain evidence="3 4">MCC 1114</strain>
    </source>
</reference>
<accession>A0A0L7D102</accession>
<evidence type="ECO:0000259" key="1">
    <source>
        <dbReference type="Pfam" id="PF18739"/>
    </source>
</evidence>